<dbReference type="EMBL" id="DF836386">
    <property type="protein sequence ID" value="GAN05636.1"/>
    <property type="molecule type" value="Genomic_DNA"/>
</dbReference>
<keyword evidence="2" id="KW-1185">Reference proteome</keyword>
<sequence length="255" mass="29280">MDTTIAEIVIFAPSTMTKQITPSIIQTSHTLRKGSVSFDLPPEQQQQLQEEDLLSPCITSPIIDINAQPVPDTMLVALVDRGSEMRDLVRINKPFFSTMANHLDTKWSRFENTLYCERSVMSDSEWLKRISKALQSAPSILDQFKDLVGFIPDYDQDSSSSSDEQQQQEFSRVDLTAIRSKLDRLSQETYPQFYINCQESMQNEQAYRAFIHVLNDACLSDQAWLVKINQALKDHTNLLEQLQEIVAYETEQDVY</sequence>
<dbReference type="AlphaFoldDB" id="A0A0C9M6U0"/>
<proteinExistence type="predicted"/>
<organism evidence="1">
    <name type="scientific">Mucor ambiguus</name>
    <dbReference type="NCBI Taxonomy" id="91626"/>
    <lineage>
        <taxon>Eukaryota</taxon>
        <taxon>Fungi</taxon>
        <taxon>Fungi incertae sedis</taxon>
        <taxon>Mucoromycota</taxon>
        <taxon>Mucoromycotina</taxon>
        <taxon>Mucoromycetes</taxon>
        <taxon>Mucorales</taxon>
        <taxon>Mucorineae</taxon>
        <taxon>Mucoraceae</taxon>
        <taxon>Mucor</taxon>
    </lineage>
</organism>
<evidence type="ECO:0000313" key="2">
    <source>
        <dbReference type="Proteomes" id="UP000053815"/>
    </source>
</evidence>
<accession>A0A0C9M6U0</accession>
<reference evidence="1" key="1">
    <citation type="submission" date="2014-09" db="EMBL/GenBank/DDBJ databases">
        <title>Draft genome sequence of an oleaginous Mucoromycotina fungus Mucor ambiguus NBRC6742.</title>
        <authorList>
            <person name="Takeda I."/>
            <person name="Yamane N."/>
            <person name="Morita T."/>
            <person name="Tamano K."/>
            <person name="Machida M."/>
            <person name="Baker S."/>
            <person name="Koike H."/>
        </authorList>
    </citation>
    <scope>NUCLEOTIDE SEQUENCE</scope>
    <source>
        <strain evidence="1">NBRC 6742</strain>
    </source>
</reference>
<dbReference type="Proteomes" id="UP000053815">
    <property type="component" value="Unassembled WGS sequence"/>
</dbReference>
<name>A0A0C9M6U0_9FUNG</name>
<protein>
    <submittedName>
        <fullName evidence="1">Uncharacterized protein</fullName>
    </submittedName>
</protein>
<dbReference type="OrthoDB" id="5279943at2759"/>
<evidence type="ECO:0000313" key="1">
    <source>
        <dbReference type="EMBL" id="GAN05636.1"/>
    </source>
</evidence>
<gene>
    <name evidence="1" type="ORF">MAM1_0097c05108</name>
</gene>